<dbReference type="CDD" id="cd07377">
    <property type="entry name" value="WHTH_GntR"/>
    <property type="match status" value="1"/>
</dbReference>
<dbReference type="GO" id="GO:0003700">
    <property type="term" value="F:DNA-binding transcription factor activity"/>
    <property type="evidence" value="ECO:0007669"/>
    <property type="project" value="InterPro"/>
</dbReference>
<dbReference type="AlphaFoldDB" id="A0A918B9U3"/>
<reference evidence="6" key="2">
    <citation type="submission" date="2020-09" db="EMBL/GenBank/DDBJ databases">
        <authorList>
            <person name="Sun Q."/>
            <person name="Ohkuma M."/>
        </authorList>
    </citation>
    <scope>NUCLEOTIDE SEQUENCE</scope>
    <source>
        <strain evidence="6">JCM 3131</strain>
    </source>
</reference>
<dbReference type="InterPro" id="IPR050679">
    <property type="entry name" value="Bact_HTH_transcr_reg"/>
</dbReference>
<dbReference type="GO" id="GO:0003677">
    <property type="term" value="F:DNA binding"/>
    <property type="evidence" value="ECO:0007669"/>
    <property type="project" value="UniProtKB-KW"/>
</dbReference>
<dbReference type="Gene3D" id="1.10.10.10">
    <property type="entry name" value="Winged helix-like DNA-binding domain superfamily/Winged helix DNA-binding domain"/>
    <property type="match status" value="1"/>
</dbReference>
<dbReference type="SMART" id="SM00345">
    <property type="entry name" value="HTH_GNTR"/>
    <property type="match status" value="1"/>
</dbReference>
<keyword evidence="1" id="KW-0805">Transcription regulation</keyword>
<name>A0A918B9U3_9ACTN</name>
<protein>
    <submittedName>
        <fullName evidence="6">GntR family transcriptional regulator</fullName>
    </submittedName>
</protein>
<evidence type="ECO:0000256" key="4">
    <source>
        <dbReference type="SAM" id="MobiDB-lite"/>
    </source>
</evidence>
<dbReference type="InterPro" id="IPR036390">
    <property type="entry name" value="WH_DNA-bd_sf"/>
</dbReference>
<dbReference type="Proteomes" id="UP000620156">
    <property type="component" value="Unassembled WGS sequence"/>
</dbReference>
<comment type="caution">
    <text evidence="6">The sequence shown here is derived from an EMBL/GenBank/DDBJ whole genome shotgun (WGS) entry which is preliminary data.</text>
</comment>
<keyword evidence="2" id="KW-0238">DNA-binding</keyword>
<dbReference type="PRINTS" id="PR00035">
    <property type="entry name" value="HTHGNTR"/>
</dbReference>
<dbReference type="InterPro" id="IPR036388">
    <property type="entry name" value="WH-like_DNA-bd_sf"/>
</dbReference>
<dbReference type="InterPro" id="IPR000524">
    <property type="entry name" value="Tscrpt_reg_HTH_GntR"/>
</dbReference>
<keyword evidence="3" id="KW-0804">Transcription</keyword>
<evidence type="ECO:0000313" key="6">
    <source>
        <dbReference type="EMBL" id="GGQ37300.1"/>
    </source>
</evidence>
<dbReference type="EMBL" id="BMQK01000001">
    <property type="protein sequence ID" value="GGQ37300.1"/>
    <property type="molecule type" value="Genomic_DNA"/>
</dbReference>
<sequence length="289" mass="32043">MDVNGSTERPSQRIADALRERIRTGELRAGDRLPTQAELAETYGVERGAVRQALRLLKRDGLLGEASRGRPPEIAAPHRALRDPRQPGPAAVTLSDHLRAACEQPYVRIDAVCFTAETLMEALHSVRLHAQAGRVRPDSVELRCLLPDPELTPAFPVPVDGDPEKAAEIHRELAAQRTSQARVIDLTMRRIRAESGIDARAVLRLLPFTPPVKLFVLNGRVALLGYYRVGRHTKHLPSGEAEVYDAWGKQSLLFRFEGEAAGRDTAFVEQSQIWFDALWETIAGESTLT</sequence>
<evidence type="ECO:0000256" key="3">
    <source>
        <dbReference type="ARBA" id="ARBA00023163"/>
    </source>
</evidence>
<dbReference type="PROSITE" id="PS50949">
    <property type="entry name" value="HTH_GNTR"/>
    <property type="match status" value="1"/>
</dbReference>
<dbReference type="SUPFAM" id="SSF46785">
    <property type="entry name" value="Winged helix' DNA-binding domain"/>
    <property type="match status" value="1"/>
</dbReference>
<dbReference type="PANTHER" id="PTHR44846:SF17">
    <property type="entry name" value="GNTR-FAMILY TRANSCRIPTIONAL REGULATOR"/>
    <property type="match status" value="1"/>
</dbReference>
<accession>A0A918B9U3</accession>
<evidence type="ECO:0000259" key="5">
    <source>
        <dbReference type="PROSITE" id="PS50949"/>
    </source>
</evidence>
<feature type="region of interest" description="Disordered" evidence="4">
    <location>
        <begin position="65"/>
        <end position="87"/>
    </location>
</feature>
<proteinExistence type="predicted"/>
<dbReference type="PANTHER" id="PTHR44846">
    <property type="entry name" value="MANNOSYL-D-GLYCERATE TRANSPORT/METABOLISM SYSTEM REPRESSOR MNGR-RELATED"/>
    <property type="match status" value="1"/>
</dbReference>
<evidence type="ECO:0000256" key="1">
    <source>
        <dbReference type="ARBA" id="ARBA00023015"/>
    </source>
</evidence>
<dbReference type="GO" id="GO:0045892">
    <property type="term" value="P:negative regulation of DNA-templated transcription"/>
    <property type="evidence" value="ECO:0007669"/>
    <property type="project" value="TreeGrafter"/>
</dbReference>
<evidence type="ECO:0000313" key="7">
    <source>
        <dbReference type="Proteomes" id="UP000620156"/>
    </source>
</evidence>
<dbReference type="Pfam" id="PF00392">
    <property type="entry name" value="GntR"/>
    <property type="match status" value="1"/>
</dbReference>
<feature type="domain" description="HTH gntR-type" evidence="5">
    <location>
        <begin position="8"/>
        <end position="77"/>
    </location>
</feature>
<reference evidence="6" key="1">
    <citation type="journal article" date="2014" name="Int. J. Syst. Evol. Microbiol.">
        <title>Complete genome sequence of Corynebacterium casei LMG S-19264T (=DSM 44701T), isolated from a smear-ripened cheese.</title>
        <authorList>
            <consortium name="US DOE Joint Genome Institute (JGI-PGF)"/>
            <person name="Walter F."/>
            <person name="Albersmeier A."/>
            <person name="Kalinowski J."/>
            <person name="Ruckert C."/>
        </authorList>
    </citation>
    <scope>NUCLEOTIDE SEQUENCE</scope>
    <source>
        <strain evidence="6">JCM 3131</strain>
    </source>
</reference>
<organism evidence="6 7">
    <name type="scientific">Streptomyces ruber</name>
    <dbReference type="NCBI Taxonomy" id="83378"/>
    <lineage>
        <taxon>Bacteria</taxon>
        <taxon>Bacillati</taxon>
        <taxon>Actinomycetota</taxon>
        <taxon>Actinomycetes</taxon>
        <taxon>Kitasatosporales</taxon>
        <taxon>Streptomycetaceae</taxon>
        <taxon>Streptomyces</taxon>
    </lineage>
</organism>
<keyword evidence="7" id="KW-1185">Reference proteome</keyword>
<evidence type="ECO:0000256" key="2">
    <source>
        <dbReference type="ARBA" id="ARBA00023125"/>
    </source>
</evidence>
<gene>
    <name evidence="6" type="ORF">GCM10010145_00400</name>
</gene>